<sequence>MEHIKNEIDLILRDFNLSLNKNKEKGTSSRTLTLLLPESYKKKFDMLQEITDKQFGKLLKEIIMKSIDKIDSSKL</sequence>
<name>A0A6J5N7L9_9CAUD</name>
<protein>
    <submittedName>
        <fullName evidence="1">Uncharacterized protein</fullName>
    </submittedName>
</protein>
<proteinExistence type="predicted"/>
<accession>A0A6J5N7L9</accession>
<reference evidence="1" key="1">
    <citation type="submission" date="2020-04" db="EMBL/GenBank/DDBJ databases">
        <authorList>
            <person name="Chiriac C."/>
            <person name="Salcher M."/>
            <person name="Ghai R."/>
            <person name="Kavagutti S V."/>
        </authorList>
    </citation>
    <scope>NUCLEOTIDE SEQUENCE</scope>
</reference>
<gene>
    <name evidence="1" type="ORF">UFOVP610_50</name>
</gene>
<dbReference type="EMBL" id="LR796582">
    <property type="protein sequence ID" value="CAB4153183.1"/>
    <property type="molecule type" value="Genomic_DNA"/>
</dbReference>
<organism evidence="1">
    <name type="scientific">uncultured Caudovirales phage</name>
    <dbReference type="NCBI Taxonomy" id="2100421"/>
    <lineage>
        <taxon>Viruses</taxon>
        <taxon>Duplodnaviria</taxon>
        <taxon>Heunggongvirae</taxon>
        <taxon>Uroviricota</taxon>
        <taxon>Caudoviricetes</taxon>
        <taxon>Peduoviridae</taxon>
        <taxon>Maltschvirus</taxon>
        <taxon>Maltschvirus maltsch</taxon>
    </lineage>
</organism>
<evidence type="ECO:0000313" key="1">
    <source>
        <dbReference type="EMBL" id="CAB4153183.1"/>
    </source>
</evidence>